<gene>
    <name evidence="1" type="ORF">DIT71_16680</name>
</gene>
<organism evidence="1 2">
    <name type="scientific">Marinobacter vulgaris</name>
    <dbReference type="NCBI Taxonomy" id="1928331"/>
    <lineage>
        <taxon>Bacteria</taxon>
        <taxon>Pseudomonadati</taxon>
        <taxon>Pseudomonadota</taxon>
        <taxon>Gammaproteobacteria</taxon>
        <taxon>Pseudomonadales</taxon>
        <taxon>Marinobacteraceae</taxon>
        <taxon>Marinobacter</taxon>
    </lineage>
</organism>
<dbReference type="NCBIfam" id="TIGR02647">
    <property type="entry name" value="DNA"/>
    <property type="match status" value="1"/>
</dbReference>
<dbReference type="EMBL" id="QFWX01000009">
    <property type="protein sequence ID" value="PXX88970.1"/>
    <property type="molecule type" value="Genomic_DNA"/>
</dbReference>
<evidence type="ECO:0000313" key="2">
    <source>
        <dbReference type="Proteomes" id="UP000253987"/>
    </source>
</evidence>
<accession>A0A2V3ZF00</accession>
<protein>
    <submittedName>
        <fullName evidence="1">TIGR02647 family protein</fullName>
    </submittedName>
</protein>
<dbReference type="Proteomes" id="UP000253987">
    <property type="component" value="Unassembled WGS sequence"/>
</dbReference>
<comment type="caution">
    <text evidence="1">The sequence shown here is derived from an EMBL/GenBank/DDBJ whole genome shotgun (WGS) entry which is preliminary data.</text>
</comment>
<name>A0A2V3ZF00_9GAMM</name>
<keyword evidence="2" id="KW-1185">Reference proteome</keyword>
<dbReference type="RefSeq" id="WP_114614368.1">
    <property type="nucleotide sequence ID" value="NZ_QFWX01000009.1"/>
</dbReference>
<dbReference type="OrthoDB" id="5600572at2"/>
<sequence>MPFSSDHIDELNLLAMFDLSSAQEGIKVHQHSAAPEMVAAAERLHRKGLITQKDGGYLTSLGSETLEHSQRVLSVLTSA</sequence>
<evidence type="ECO:0000313" key="1">
    <source>
        <dbReference type="EMBL" id="PXX88970.1"/>
    </source>
</evidence>
<dbReference type="Pfam" id="PF18918">
    <property type="entry name" value="DUF5669"/>
    <property type="match status" value="1"/>
</dbReference>
<reference evidence="1 2" key="2">
    <citation type="submission" date="2018-06" db="EMBL/GenBank/DDBJ databases">
        <title>Marinobactersediminissp. nov, a moderately halophilic bacterium isolated from marine solar saltern.</title>
        <authorList>
            <person name="Zhang Y."/>
        </authorList>
    </citation>
    <scope>NUCLEOTIDE SEQUENCE [LARGE SCALE GENOMIC DNA]</scope>
    <source>
        <strain evidence="1 2">F01</strain>
    </source>
</reference>
<reference evidence="2" key="1">
    <citation type="submission" date="2018-05" db="EMBL/GenBank/DDBJ databases">
        <authorList>
            <person name="Lu D."/>
        </authorList>
    </citation>
    <scope>NUCLEOTIDE SEQUENCE [LARGE SCALE GENOMIC DNA]</scope>
    <source>
        <strain evidence="2">F01</strain>
    </source>
</reference>
<proteinExistence type="predicted"/>
<dbReference type="InterPro" id="IPR013468">
    <property type="entry name" value="CHP02647"/>
</dbReference>
<dbReference type="AlphaFoldDB" id="A0A2V3ZF00"/>